<feature type="chain" id="PRO_5035761079" description="LRRCT domain-containing protein" evidence="10">
    <location>
        <begin position="31"/>
        <end position="322"/>
    </location>
</feature>
<evidence type="ECO:0000256" key="2">
    <source>
        <dbReference type="ARBA" id="ARBA00022614"/>
    </source>
</evidence>
<evidence type="ECO:0000256" key="7">
    <source>
        <dbReference type="ARBA" id="ARBA00023136"/>
    </source>
</evidence>
<evidence type="ECO:0000313" key="12">
    <source>
        <dbReference type="EMBL" id="KAG9353348.1"/>
    </source>
</evidence>
<evidence type="ECO:0000313" key="13">
    <source>
        <dbReference type="Proteomes" id="UP000824540"/>
    </source>
</evidence>
<dbReference type="Proteomes" id="UP000824540">
    <property type="component" value="Unassembled WGS sequence"/>
</dbReference>
<dbReference type="EMBL" id="JAFBMS010000004">
    <property type="protein sequence ID" value="KAG9353348.1"/>
    <property type="molecule type" value="Genomic_DNA"/>
</dbReference>
<protein>
    <recommendedName>
        <fullName evidence="11">LRRCT domain-containing protein</fullName>
    </recommendedName>
</protein>
<name>A0A8T2PPU5_9TELE</name>
<keyword evidence="4 10" id="KW-0732">Signal</keyword>
<organism evidence="12 13">
    <name type="scientific">Albula glossodonta</name>
    <name type="common">roundjaw bonefish</name>
    <dbReference type="NCBI Taxonomy" id="121402"/>
    <lineage>
        <taxon>Eukaryota</taxon>
        <taxon>Metazoa</taxon>
        <taxon>Chordata</taxon>
        <taxon>Craniata</taxon>
        <taxon>Vertebrata</taxon>
        <taxon>Euteleostomi</taxon>
        <taxon>Actinopterygii</taxon>
        <taxon>Neopterygii</taxon>
        <taxon>Teleostei</taxon>
        <taxon>Albuliformes</taxon>
        <taxon>Albulidae</taxon>
        <taxon>Albula</taxon>
    </lineage>
</organism>
<comment type="caution">
    <text evidence="12">The sequence shown here is derived from an EMBL/GenBank/DDBJ whole genome shotgun (WGS) entry which is preliminary data.</text>
</comment>
<sequence>MVISDYWSPSRMLAGLALPFLQLFLVLSGGQPVPSHCQCSAAHPGELRFICSFKNLRELPHLPSGTTELHLQDNHLTTVPPGSFDSLRNLRSVNLTGNPFHCGCGIRYLSTWLQSQGAQYRLSPTCASPPGLANRPIAGLGQAHFSTCGRRPSACVSSPFDLIAVLALFTLLALMLWCLKTVRSTTFTLNVVWRHRGMEAHTLRSLKPKHRRKRHSVLMGEWEAMLSDTDDDDGGVLPVVLHGLFPLLPADLLLGQFVIFHPESSLQLALLRHQLFRRFHNLGLELGDIIFQSGHVHLPLILPVTHTRKMDLWPQLWGTLNN</sequence>
<dbReference type="OrthoDB" id="72369at2759"/>
<dbReference type="InterPro" id="IPR032675">
    <property type="entry name" value="LRR_dom_sf"/>
</dbReference>
<feature type="domain" description="LRRCT" evidence="11">
    <location>
        <begin position="98"/>
        <end position="149"/>
    </location>
</feature>
<keyword evidence="8" id="KW-1015">Disulfide bond</keyword>
<evidence type="ECO:0000256" key="8">
    <source>
        <dbReference type="ARBA" id="ARBA00023157"/>
    </source>
</evidence>
<proteinExistence type="predicted"/>
<evidence type="ECO:0000256" key="10">
    <source>
        <dbReference type="SAM" id="SignalP"/>
    </source>
</evidence>
<keyword evidence="2" id="KW-0433">Leucine-rich repeat</keyword>
<dbReference type="PANTHER" id="PTHR22650">
    <property type="entry name" value="GLYCOPROTEIN IB BETA"/>
    <property type="match status" value="1"/>
</dbReference>
<reference evidence="12" key="1">
    <citation type="thesis" date="2021" institute="BYU ScholarsArchive" country="Provo, UT, USA">
        <title>Applications of and Algorithms for Genome Assembly and Genomic Analyses with an Emphasis on Marine Teleosts.</title>
        <authorList>
            <person name="Pickett B.D."/>
        </authorList>
    </citation>
    <scope>NUCLEOTIDE SEQUENCE</scope>
    <source>
        <strain evidence="12">HI-2016</strain>
    </source>
</reference>
<keyword evidence="5" id="KW-0130">Cell adhesion</keyword>
<keyword evidence="13" id="KW-1185">Reference proteome</keyword>
<dbReference type="Gene3D" id="3.80.10.10">
    <property type="entry name" value="Ribonuclease Inhibitor"/>
    <property type="match status" value="1"/>
</dbReference>
<dbReference type="AlphaFoldDB" id="A0A8T2PPU5"/>
<feature type="signal peptide" evidence="10">
    <location>
        <begin position="1"/>
        <end position="30"/>
    </location>
</feature>
<dbReference type="Pfam" id="PF13855">
    <property type="entry name" value="LRR_8"/>
    <property type="match status" value="1"/>
</dbReference>
<evidence type="ECO:0000259" key="11">
    <source>
        <dbReference type="SMART" id="SM00082"/>
    </source>
</evidence>
<feature type="transmembrane region" description="Helical" evidence="9">
    <location>
        <begin position="160"/>
        <end position="179"/>
    </location>
</feature>
<evidence type="ECO:0000256" key="6">
    <source>
        <dbReference type="ARBA" id="ARBA00022989"/>
    </source>
</evidence>
<evidence type="ECO:0000256" key="5">
    <source>
        <dbReference type="ARBA" id="ARBA00022889"/>
    </source>
</evidence>
<keyword evidence="7 9" id="KW-0472">Membrane</keyword>
<dbReference type="InterPro" id="IPR000483">
    <property type="entry name" value="Cys-rich_flank_reg_C"/>
</dbReference>
<gene>
    <name evidence="12" type="ORF">JZ751_017925</name>
</gene>
<evidence type="ECO:0000256" key="9">
    <source>
        <dbReference type="SAM" id="Phobius"/>
    </source>
</evidence>
<accession>A0A8T2PPU5</accession>
<keyword evidence="6 9" id="KW-1133">Transmembrane helix</keyword>
<dbReference type="SMART" id="SM00082">
    <property type="entry name" value="LRRCT"/>
    <property type="match status" value="1"/>
</dbReference>
<comment type="subcellular location">
    <subcellularLocation>
        <location evidence="1">Membrane</location>
        <topology evidence="1">Single-pass membrane protein</topology>
    </subcellularLocation>
</comment>
<dbReference type="PANTHER" id="PTHR22650:SF6">
    <property type="entry name" value="PLATELET GLYCOPROTEIN IX"/>
    <property type="match status" value="1"/>
</dbReference>
<dbReference type="InterPro" id="IPR001611">
    <property type="entry name" value="Leu-rich_rpt"/>
</dbReference>
<evidence type="ECO:0000256" key="4">
    <source>
        <dbReference type="ARBA" id="ARBA00022729"/>
    </source>
</evidence>
<keyword evidence="3 9" id="KW-0812">Transmembrane</keyword>
<evidence type="ECO:0000256" key="1">
    <source>
        <dbReference type="ARBA" id="ARBA00004167"/>
    </source>
</evidence>
<dbReference type="SUPFAM" id="SSF52058">
    <property type="entry name" value="L domain-like"/>
    <property type="match status" value="1"/>
</dbReference>
<evidence type="ECO:0000256" key="3">
    <source>
        <dbReference type="ARBA" id="ARBA00022692"/>
    </source>
</evidence>
<dbReference type="InterPro" id="IPR052313">
    <property type="entry name" value="GPIb-IX-V_Complex"/>
</dbReference>